<dbReference type="EMBL" id="CAJJDN010000320">
    <property type="protein sequence ID" value="CAD8130711.1"/>
    <property type="molecule type" value="Genomic_DNA"/>
</dbReference>
<reference evidence="1" key="1">
    <citation type="submission" date="2021-01" db="EMBL/GenBank/DDBJ databases">
        <authorList>
            <consortium name="Genoscope - CEA"/>
            <person name="William W."/>
        </authorList>
    </citation>
    <scope>NUCLEOTIDE SEQUENCE</scope>
</reference>
<dbReference type="AlphaFoldDB" id="A0A8S1RPP4"/>
<name>A0A8S1RPP4_9CILI</name>
<comment type="caution">
    <text evidence="1">The sequence shown here is derived from an EMBL/GenBank/DDBJ whole genome shotgun (WGS) entry which is preliminary data.</text>
</comment>
<protein>
    <submittedName>
        <fullName evidence="1">Uncharacterized protein</fullName>
    </submittedName>
</protein>
<keyword evidence="2" id="KW-1185">Reference proteome</keyword>
<accession>A0A8S1RPP4</accession>
<evidence type="ECO:0000313" key="2">
    <source>
        <dbReference type="Proteomes" id="UP000692954"/>
    </source>
</evidence>
<organism evidence="1 2">
    <name type="scientific">Paramecium sonneborni</name>
    <dbReference type="NCBI Taxonomy" id="65129"/>
    <lineage>
        <taxon>Eukaryota</taxon>
        <taxon>Sar</taxon>
        <taxon>Alveolata</taxon>
        <taxon>Ciliophora</taxon>
        <taxon>Intramacronucleata</taxon>
        <taxon>Oligohymenophorea</taxon>
        <taxon>Peniculida</taxon>
        <taxon>Parameciidae</taxon>
        <taxon>Paramecium</taxon>
    </lineage>
</organism>
<dbReference type="OrthoDB" id="10618258at2759"/>
<dbReference type="Proteomes" id="UP000692954">
    <property type="component" value="Unassembled WGS sequence"/>
</dbReference>
<sequence>MDNIYFKNHLKLLLNFTKVLFLYQATQDQFNFVQDVRCNSEKTITLLYENRSLLRSYLKIKKIEKIGKGNFFKGLSLSLKQRLNYEKCYFNELQINSNTDVIIQGFKDLDKLLFFQSPLLKILFRSLQQQTFYKTMTFISYFTFTQILYSWNTLDQ</sequence>
<proteinExistence type="predicted"/>
<evidence type="ECO:0000313" key="1">
    <source>
        <dbReference type="EMBL" id="CAD8130711.1"/>
    </source>
</evidence>
<gene>
    <name evidence="1" type="ORF">PSON_ATCC_30995.1.T3200007</name>
</gene>